<feature type="domain" description="SusD-like N-terminal" evidence="8">
    <location>
        <begin position="21"/>
        <end position="213"/>
    </location>
</feature>
<feature type="signal peptide" evidence="6">
    <location>
        <begin position="1"/>
        <end position="20"/>
    </location>
</feature>
<evidence type="ECO:0000313" key="10">
    <source>
        <dbReference type="Proteomes" id="UP000255283"/>
    </source>
</evidence>
<dbReference type="InterPro" id="IPR033985">
    <property type="entry name" value="SusD-like_N"/>
</dbReference>
<evidence type="ECO:0000256" key="1">
    <source>
        <dbReference type="ARBA" id="ARBA00004442"/>
    </source>
</evidence>
<dbReference type="AlphaFoldDB" id="A0AAQ1ZIV7"/>
<keyword evidence="4" id="KW-0472">Membrane</keyword>
<gene>
    <name evidence="9" type="ORF">NCTC13063_00958</name>
</gene>
<dbReference type="EMBL" id="UGTJ01000001">
    <property type="protein sequence ID" value="SUB79688.1"/>
    <property type="molecule type" value="Genomic_DNA"/>
</dbReference>
<keyword evidence="5" id="KW-0998">Cell outer membrane</keyword>
<dbReference type="Proteomes" id="UP000255283">
    <property type="component" value="Unassembled WGS sequence"/>
</dbReference>
<evidence type="ECO:0000256" key="3">
    <source>
        <dbReference type="ARBA" id="ARBA00022729"/>
    </source>
</evidence>
<comment type="caution">
    <text evidence="9">The sequence shown here is derived from an EMBL/GenBank/DDBJ whole genome shotgun (WGS) entry which is preliminary data.</text>
</comment>
<name>A0AAQ1ZIV7_9BACT</name>
<dbReference type="Gene3D" id="1.25.40.390">
    <property type="match status" value="1"/>
</dbReference>
<evidence type="ECO:0000256" key="5">
    <source>
        <dbReference type="ARBA" id="ARBA00023237"/>
    </source>
</evidence>
<comment type="similarity">
    <text evidence="2">Belongs to the SusD family.</text>
</comment>
<keyword evidence="3 6" id="KW-0732">Signal</keyword>
<reference evidence="9 10" key="1">
    <citation type="submission" date="2018-06" db="EMBL/GenBank/DDBJ databases">
        <authorList>
            <consortium name="Pathogen Informatics"/>
            <person name="Doyle S."/>
        </authorList>
    </citation>
    <scope>NUCLEOTIDE SEQUENCE [LARGE SCALE GENOMIC DNA]</scope>
    <source>
        <strain evidence="9 10">NCTC13063</strain>
    </source>
</reference>
<accession>A0AAQ1ZIV7</accession>
<dbReference type="InterPro" id="IPR012944">
    <property type="entry name" value="SusD_RagB_dom"/>
</dbReference>
<evidence type="ECO:0000259" key="7">
    <source>
        <dbReference type="Pfam" id="PF07980"/>
    </source>
</evidence>
<dbReference type="RefSeq" id="WP_115153410.1">
    <property type="nucleotide sequence ID" value="NZ_DBFWLE010000010.1"/>
</dbReference>
<dbReference type="Pfam" id="PF14322">
    <property type="entry name" value="SusD-like_3"/>
    <property type="match status" value="1"/>
</dbReference>
<dbReference type="InterPro" id="IPR011990">
    <property type="entry name" value="TPR-like_helical_dom_sf"/>
</dbReference>
<evidence type="ECO:0000259" key="8">
    <source>
        <dbReference type="Pfam" id="PF14322"/>
    </source>
</evidence>
<protein>
    <submittedName>
        <fullName evidence="9">SusD family</fullName>
    </submittedName>
</protein>
<dbReference type="SUPFAM" id="SSF48452">
    <property type="entry name" value="TPR-like"/>
    <property type="match status" value="1"/>
</dbReference>
<feature type="chain" id="PRO_5042918317" evidence="6">
    <location>
        <begin position="21"/>
        <end position="579"/>
    </location>
</feature>
<dbReference type="Pfam" id="PF07980">
    <property type="entry name" value="SusD_RagB"/>
    <property type="match status" value="1"/>
</dbReference>
<evidence type="ECO:0000256" key="2">
    <source>
        <dbReference type="ARBA" id="ARBA00006275"/>
    </source>
</evidence>
<evidence type="ECO:0000256" key="4">
    <source>
        <dbReference type="ARBA" id="ARBA00023136"/>
    </source>
</evidence>
<organism evidence="9 10">
    <name type="scientific">Segatella buccae</name>
    <dbReference type="NCBI Taxonomy" id="28126"/>
    <lineage>
        <taxon>Bacteria</taxon>
        <taxon>Pseudomonadati</taxon>
        <taxon>Bacteroidota</taxon>
        <taxon>Bacteroidia</taxon>
        <taxon>Bacteroidales</taxon>
        <taxon>Prevotellaceae</taxon>
        <taxon>Segatella</taxon>
    </lineage>
</organism>
<sequence length="579" mass="65059">MKLKYIFAAVLMLGLTTGCSDFLEQDNKSNVPASSFYNTRNGYESLTNSMYSSLRPLYNTSPLTMTAGTDLFGDGKSSGVAMNYYQHTATEGNVLTLYTNFFKSIQLANSVIAYGKTTAESSTRARYIDEARFIRAWDYFMLVQLFGKVSLVEEMFDAAHMNFERTDLKTLYDFIISEFEYLANNSQLLERSASDVGRANKRAAKFFLAKAYLTRGYLNGKDYEAQEENIAQSSDFQKAITYALQAINNEVPSISIENAFDVKNESNGEIFWSVQFSSASFGNATKEGSYQQAQFGSYLGGAEYPKTKAIDGNESPFLRLLQMYTRGDGRLEQTFMLELRGSEKSKKDSYFDHYNAPTTTPIVVYYAPTWATDADIAAWKADDPHNQKKNTIISKSLATGGLAPAQEIPETWSVRRSEDYGVPCIKKFDDYTEASMGNRSTSCSTHDFVAARLGEAYLIAAEAYIQTGDTRAAAEMINKLRQRPGTIKKGYQTAMTVSDADMTIDFLLDERAREMAGEYVRWFDLKRTHKLVEYVTKYNEDGVTEAMMQGSGGKYKILRPIPQDAIDKNQNKVEQNPGY</sequence>
<evidence type="ECO:0000313" key="9">
    <source>
        <dbReference type="EMBL" id="SUB79688.1"/>
    </source>
</evidence>
<proteinExistence type="inferred from homology"/>
<dbReference type="PROSITE" id="PS51257">
    <property type="entry name" value="PROKAR_LIPOPROTEIN"/>
    <property type="match status" value="1"/>
</dbReference>
<comment type="subcellular location">
    <subcellularLocation>
        <location evidence="1">Cell outer membrane</location>
    </subcellularLocation>
</comment>
<feature type="domain" description="RagB/SusD" evidence="7">
    <location>
        <begin position="221"/>
        <end position="579"/>
    </location>
</feature>
<evidence type="ECO:0000256" key="6">
    <source>
        <dbReference type="SAM" id="SignalP"/>
    </source>
</evidence>
<dbReference type="GO" id="GO:0009279">
    <property type="term" value="C:cell outer membrane"/>
    <property type="evidence" value="ECO:0007669"/>
    <property type="project" value="UniProtKB-SubCell"/>
</dbReference>